<dbReference type="InterPro" id="IPR003615">
    <property type="entry name" value="HNH_nuc"/>
</dbReference>
<dbReference type="SMART" id="SM00507">
    <property type="entry name" value="HNHc"/>
    <property type="match status" value="1"/>
</dbReference>
<sequence>MEAYYLVNDPSSTLATSARNIRKLEFKQWENSLPDLDSDIELVIHSLATHTGLGKTKTKNIAFALYRLRELPRLRTMQLDSYFLDMTRLCTIDSALNKLGAPTPEILQRVDEALCKFFTPTSPAEVLPSSRAIRTFIHDLIKLLAPEIDPEKGEEEANNSYSTYPVPGGKEAISAEYEPATAYELDQRIKDTAEKLEITPAEALEKLIRGEANSETIVILNMYRASDIPNAPAFIQGAGWVSPEIADSFEPKVVRYMAKAATAESPSYTTPSTIGAFIEGRDGTCRMPHCDRPAQDCQKDHRINFAEGGPTAGSNLASLCQHHHNIKTDGRANYIMDPLTGDIVWLFDDGHWEYDEPTGPLAPKKRNWVQTFAQAIESRRREAHAKCLNDEVP</sequence>
<protein>
    <submittedName>
        <fullName evidence="2">HNH endonuclease</fullName>
    </submittedName>
</protein>
<evidence type="ECO:0000313" key="3">
    <source>
        <dbReference type="Proteomes" id="UP000218690"/>
    </source>
</evidence>
<dbReference type="GO" id="GO:0004519">
    <property type="term" value="F:endonuclease activity"/>
    <property type="evidence" value="ECO:0007669"/>
    <property type="project" value="UniProtKB-KW"/>
</dbReference>
<dbReference type="AlphaFoldDB" id="A0A2A4AHH9"/>
<keyword evidence="2" id="KW-0255">Endonuclease</keyword>
<evidence type="ECO:0000313" key="2">
    <source>
        <dbReference type="EMBL" id="PCC81909.1"/>
    </source>
</evidence>
<dbReference type="EMBL" id="NWBP01000036">
    <property type="protein sequence ID" value="PCC81909.1"/>
    <property type="molecule type" value="Genomic_DNA"/>
</dbReference>
<feature type="domain" description="HNH nuclease" evidence="1">
    <location>
        <begin position="273"/>
        <end position="325"/>
    </location>
</feature>
<dbReference type="Proteomes" id="UP000218690">
    <property type="component" value="Unassembled WGS sequence"/>
</dbReference>
<dbReference type="CDD" id="cd00085">
    <property type="entry name" value="HNHc"/>
    <property type="match status" value="1"/>
</dbReference>
<keyword evidence="2" id="KW-0540">Nuclease</keyword>
<dbReference type="Gene3D" id="1.10.30.50">
    <property type="match status" value="1"/>
</dbReference>
<accession>A0A2A4AHH9</accession>
<reference evidence="2 3" key="1">
    <citation type="submission" date="2017-09" db="EMBL/GenBank/DDBJ databases">
        <title>Draft Genome Sequence of Corynebacterium accolens AH4003.</title>
        <authorList>
            <person name="Chen Y."/>
            <person name="Oosthuysen W.F."/>
            <person name="Kelley S."/>
            <person name="Horswill A."/>
        </authorList>
    </citation>
    <scope>NUCLEOTIDE SEQUENCE [LARGE SCALE GENOMIC DNA]</scope>
    <source>
        <strain evidence="2 3">AH4003</strain>
    </source>
</reference>
<organism evidence="2 3">
    <name type="scientific">Corynebacterium accolens</name>
    <dbReference type="NCBI Taxonomy" id="38284"/>
    <lineage>
        <taxon>Bacteria</taxon>
        <taxon>Bacillati</taxon>
        <taxon>Actinomycetota</taxon>
        <taxon>Actinomycetes</taxon>
        <taxon>Mycobacteriales</taxon>
        <taxon>Corynebacteriaceae</taxon>
        <taxon>Corynebacterium</taxon>
    </lineage>
</organism>
<keyword evidence="2" id="KW-0378">Hydrolase</keyword>
<name>A0A2A4AHH9_9CORY</name>
<evidence type="ECO:0000259" key="1">
    <source>
        <dbReference type="SMART" id="SM00507"/>
    </source>
</evidence>
<comment type="caution">
    <text evidence="2">The sequence shown here is derived from an EMBL/GenBank/DDBJ whole genome shotgun (WGS) entry which is preliminary data.</text>
</comment>
<proteinExistence type="predicted"/>
<gene>
    <name evidence="2" type="ORF">COM45_11975</name>
</gene>